<dbReference type="PROSITE" id="PS51898">
    <property type="entry name" value="TYR_RECOMBINASE"/>
    <property type="match status" value="1"/>
</dbReference>
<dbReference type="GO" id="GO:0003677">
    <property type="term" value="F:DNA binding"/>
    <property type="evidence" value="ECO:0007669"/>
    <property type="project" value="InterPro"/>
</dbReference>
<dbReference type="InterPro" id="IPR002104">
    <property type="entry name" value="Integrase_catalytic"/>
</dbReference>
<dbReference type="InterPro" id="IPR011010">
    <property type="entry name" value="DNA_brk_join_enz"/>
</dbReference>
<feature type="domain" description="Tyr recombinase" evidence="3">
    <location>
        <begin position="105"/>
        <end position="306"/>
    </location>
</feature>
<dbReference type="InterPro" id="IPR050090">
    <property type="entry name" value="Tyrosine_recombinase_XerCD"/>
</dbReference>
<dbReference type="EMBL" id="FCON02000328">
    <property type="protein sequence ID" value="SAL87826.1"/>
    <property type="molecule type" value="Genomic_DNA"/>
</dbReference>
<dbReference type="PANTHER" id="PTHR30349">
    <property type="entry name" value="PHAGE INTEGRASE-RELATED"/>
    <property type="match status" value="1"/>
</dbReference>
<dbReference type="RefSeq" id="WP_200828962.1">
    <property type="nucleotide sequence ID" value="NZ_FCON02000328.1"/>
</dbReference>
<dbReference type="GO" id="GO:0006310">
    <property type="term" value="P:DNA recombination"/>
    <property type="evidence" value="ECO:0007669"/>
    <property type="project" value="UniProtKB-KW"/>
</dbReference>
<keyword evidence="5" id="KW-1185">Reference proteome</keyword>
<comment type="caution">
    <text evidence="4">The sequence shown here is derived from an EMBL/GenBank/DDBJ whole genome shotgun (WGS) entry which is preliminary data.</text>
</comment>
<evidence type="ECO:0000259" key="3">
    <source>
        <dbReference type="PROSITE" id="PS51898"/>
    </source>
</evidence>
<organism evidence="4 5">
    <name type="scientific">Caballeronia choica</name>
    <dbReference type="NCBI Taxonomy" id="326476"/>
    <lineage>
        <taxon>Bacteria</taxon>
        <taxon>Pseudomonadati</taxon>
        <taxon>Pseudomonadota</taxon>
        <taxon>Betaproteobacteria</taxon>
        <taxon>Burkholderiales</taxon>
        <taxon>Burkholderiaceae</taxon>
        <taxon>Caballeronia</taxon>
    </lineage>
</organism>
<evidence type="ECO:0000313" key="5">
    <source>
        <dbReference type="Proteomes" id="UP000054770"/>
    </source>
</evidence>
<dbReference type="Pfam" id="PF00589">
    <property type="entry name" value="Phage_integrase"/>
    <property type="match status" value="1"/>
</dbReference>
<evidence type="ECO:0000256" key="1">
    <source>
        <dbReference type="ARBA" id="ARBA00022908"/>
    </source>
</evidence>
<evidence type="ECO:0000256" key="2">
    <source>
        <dbReference type="ARBA" id="ARBA00023172"/>
    </source>
</evidence>
<dbReference type="Gene3D" id="1.10.443.10">
    <property type="entry name" value="Intergrase catalytic core"/>
    <property type="match status" value="1"/>
</dbReference>
<accession>A0A158L375</accession>
<dbReference type="InterPro" id="IPR013762">
    <property type="entry name" value="Integrase-like_cat_sf"/>
</dbReference>
<protein>
    <submittedName>
        <fullName evidence="4">Integrase family protein</fullName>
    </submittedName>
</protein>
<name>A0A158L375_9BURK</name>
<gene>
    <name evidence="4" type="ORF">AWB68_08553</name>
</gene>
<dbReference type="Proteomes" id="UP000054770">
    <property type="component" value="Unassembled WGS sequence"/>
</dbReference>
<dbReference type="SUPFAM" id="SSF56349">
    <property type="entry name" value="DNA breaking-rejoining enzymes"/>
    <property type="match status" value="1"/>
</dbReference>
<keyword evidence="2" id="KW-0233">DNA recombination</keyword>
<sequence>MKFMAKTSLSPSIGRYIGLKQALGRGFAGERRVLESLEEFMIDTNVNAWTQSVFEQWCRTVAHLSPTVQRNRMRVVRNFCLYVRRTDPGCFVPDIDDFPRPHQSVQPYIFTDEEINQLLHAAAKLGPVPLSPLRPQVFRLAIVLLNTTGMRRGELANLTLADYDQRTRSLLVRESKFHKSRYLPLSDDANSEVAIYLAARRRKHLPVATDSSLLWNWYRNGYSGYGLGDGIHELIRETDIRTADGRFPRVHDMRHSFAIRALLRWYNAGVDVQVKLPLLATYMGHVSIASTEYYLPFVAELAAAASTRFAGRYGTLIRPFSDGGAA</sequence>
<keyword evidence="1" id="KW-0229">DNA integration</keyword>
<dbReference type="AlphaFoldDB" id="A0A158L375"/>
<evidence type="ECO:0000313" key="4">
    <source>
        <dbReference type="EMBL" id="SAL87826.1"/>
    </source>
</evidence>
<reference evidence="4" key="1">
    <citation type="submission" date="2016-01" db="EMBL/GenBank/DDBJ databases">
        <authorList>
            <person name="Peeters C."/>
        </authorList>
    </citation>
    <scope>NUCLEOTIDE SEQUENCE [LARGE SCALE GENOMIC DNA]</scope>
    <source>
        <strain evidence="4">LMG 22940</strain>
    </source>
</reference>
<proteinExistence type="predicted"/>
<dbReference type="GO" id="GO:0015074">
    <property type="term" value="P:DNA integration"/>
    <property type="evidence" value="ECO:0007669"/>
    <property type="project" value="UniProtKB-KW"/>
</dbReference>
<dbReference type="PANTHER" id="PTHR30349:SF64">
    <property type="entry name" value="PROPHAGE INTEGRASE INTD-RELATED"/>
    <property type="match status" value="1"/>
</dbReference>